<reference evidence="1" key="1">
    <citation type="submission" date="2019-12" db="EMBL/GenBank/DDBJ databases">
        <title>Genome sequencing and annotation of Brassica cretica.</title>
        <authorList>
            <person name="Studholme D.J."/>
            <person name="Sarris P.F."/>
        </authorList>
    </citation>
    <scope>NUCLEOTIDE SEQUENCE</scope>
    <source>
        <strain evidence="1">PFS-102/07</strain>
        <tissue evidence="1">Leaf</tissue>
    </source>
</reference>
<gene>
    <name evidence="1" type="ORF">F2Q70_00024596</name>
</gene>
<evidence type="ECO:0000313" key="1">
    <source>
        <dbReference type="EMBL" id="KAF2602381.1"/>
    </source>
</evidence>
<protein>
    <submittedName>
        <fullName evidence="1">Uncharacterized protein</fullName>
    </submittedName>
</protein>
<dbReference type="EMBL" id="QGKY02000094">
    <property type="protein sequence ID" value="KAF2602381.1"/>
    <property type="molecule type" value="Genomic_DNA"/>
</dbReference>
<proteinExistence type="predicted"/>
<accession>A0A8S9L8N7</accession>
<comment type="caution">
    <text evidence="1">The sequence shown here is derived from an EMBL/GenBank/DDBJ whole genome shotgun (WGS) entry which is preliminary data.</text>
</comment>
<sequence>MLPLQIHPVKPLMKSINHDLAFNASFFCAKRCICECSATVEVRAGRQRPVMSFHGGDVGNIMKATINSNRRPALSHCVQASYQDKFNLFHKRENGEMAPKIRFFKDQISKVGVYPKGFIDKEVYMDLGDVEDVIKAMLESCSRVLQGLAFNTVAWNDSVIFVDKRNIMKATINSNRRPALSHCVQADRENGEMAPKIRFFKDQIWKVGVYPQEFIDKEVYMDLDDVEEKRREPEAELSIIRAINKKLQRSYN</sequence>
<name>A0A8S9L8N7_BRACR</name>
<organism evidence="1">
    <name type="scientific">Brassica cretica</name>
    <name type="common">Mustard</name>
    <dbReference type="NCBI Taxonomy" id="69181"/>
    <lineage>
        <taxon>Eukaryota</taxon>
        <taxon>Viridiplantae</taxon>
        <taxon>Streptophyta</taxon>
        <taxon>Embryophyta</taxon>
        <taxon>Tracheophyta</taxon>
        <taxon>Spermatophyta</taxon>
        <taxon>Magnoliopsida</taxon>
        <taxon>eudicotyledons</taxon>
        <taxon>Gunneridae</taxon>
        <taxon>Pentapetalae</taxon>
        <taxon>rosids</taxon>
        <taxon>malvids</taxon>
        <taxon>Brassicales</taxon>
        <taxon>Brassicaceae</taxon>
        <taxon>Brassiceae</taxon>
        <taxon>Brassica</taxon>
    </lineage>
</organism>
<dbReference type="AlphaFoldDB" id="A0A8S9L8N7"/>